<evidence type="ECO:0000313" key="2">
    <source>
        <dbReference type="EMBL" id="EMB33541.1"/>
    </source>
</evidence>
<name>A0A0E2E4H3_TREDN</name>
<sequence>MSERPVQSKLNNALNILKQGDLRGSYAELERLLRDDLENAEIDYTLKGVRFWEDKLEKAKKASTPLERAEMMISQWKPFLAYIHRQGEEKESIIYSLKCAVFTIALEFYADLFNEESELPDAEPYRKIGLCYKVLGNYERALDFLRYAAEIDKNSGSVLADLADCYALYGEIKFAKAFFREAFFIDPEGIELQFLESEIICRLINRVYNLGYRVEDIADWLPIYGVIDGVFNVKRELRAFEVGQLKQNIFLMEGEVQNASQEQKHKLVPRLINHYFWLIDHYVSVNESKSKIDDLLLRIKVLDQNIYNCYMR</sequence>
<keyword evidence="1" id="KW-0802">TPR repeat</keyword>
<dbReference type="InterPro" id="IPR011990">
    <property type="entry name" value="TPR-like_helical_dom_sf"/>
</dbReference>
<dbReference type="SMART" id="SM00028">
    <property type="entry name" value="TPR"/>
    <property type="match status" value="2"/>
</dbReference>
<gene>
    <name evidence="2" type="ORF">HMPREF9726_01355</name>
</gene>
<dbReference type="EMBL" id="AGDV01000011">
    <property type="protein sequence ID" value="EMB33541.1"/>
    <property type="molecule type" value="Genomic_DNA"/>
</dbReference>
<dbReference type="Proteomes" id="UP000011705">
    <property type="component" value="Chromosome"/>
</dbReference>
<protein>
    <submittedName>
        <fullName evidence="2">Uncharacterized protein</fullName>
    </submittedName>
</protein>
<comment type="caution">
    <text evidence="2">The sequence shown here is derived from an EMBL/GenBank/DDBJ whole genome shotgun (WGS) entry which is preliminary data.</text>
</comment>
<dbReference type="InterPro" id="IPR019734">
    <property type="entry name" value="TPR_rpt"/>
</dbReference>
<dbReference type="Gene3D" id="1.25.40.10">
    <property type="entry name" value="Tetratricopeptide repeat domain"/>
    <property type="match status" value="1"/>
</dbReference>
<dbReference type="PATRIC" id="fig|999432.5.peg.1409"/>
<feature type="repeat" description="TPR" evidence="1">
    <location>
        <begin position="122"/>
        <end position="155"/>
    </location>
</feature>
<dbReference type="GeneID" id="2739283"/>
<dbReference type="AlphaFoldDB" id="A0A0E2E4H3"/>
<reference evidence="2" key="1">
    <citation type="submission" date="2012-01" db="EMBL/GenBank/DDBJ databases">
        <title>The Genome Sequence of Treponema denticola H-22.</title>
        <authorList>
            <consortium name="The Broad Institute Genome Sequencing Platform"/>
            <person name="Earl A."/>
            <person name="Ward D."/>
            <person name="Feldgarden M."/>
            <person name="Gevers D."/>
            <person name="Blanton J.M."/>
            <person name="Fenno C.J."/>
            <person name="Baranova O.V."/>
            <person name="Mathney J."/>
            <person name="Dewhirst F.E."/>
            <person name="Izard J."/>
            <person name="Young S.K."/>
            <person name="Zeng Q."/>
            <person name="Gargeya S."/>
            <person name="Fitzgerald M."/>
            <person name="Haas B."/>
            <person name="Abouelleil A."/>
            <person name="Alvarado L."/>
            <person name="Arachchi H.M."/>
            <person name="Berlin A."/>
            <person name="Chapman S.B."/>
            <person name="Gearin G."/>
            <person name="Goldberg J."/>
            <person name="Griggs A."/>
            <person name="Gujja S."/>
            <person name="Hansen M."/>
            <person name="Heiman D."/>
            <person name="Howarth C."/>
            <person name="Larimer J."/>
            <person name="Lui A."/>
            <person name="MacDonald P.J.P."/>
            <person name="McCowen C."/>
            <person name="Montmayeur A."/>
            <person name="Murphy C."/>
            <person name="Neiman D."/>
            <person name="Pearson M."/>
            <person name="Priest M."/>
            <person name="Roberts A."/>
            <person name="Saif S."/>
            <person name="Shea T."/>
            <person name="Sisk P."/>
            <person name="Stolte C."/>
            <person name="Sykes S."/>
            <person name="Wortman J."/>
            <person name="Nusbaum C."/>
            <person name="Birren B."/>
        </authorList>
    </citation>
    <scope>NUCLEOTIDE SEQUENCE [LARGE SCALE GENOMIC DNA]</scope>
    <source>
        <strain evidence="2">H-22</strain>
    </source>
</reference>
<dbReference type="HOGENOM" id="CLU_891215_0_0_12"/>
<accession>A0A0E2E4H3</accession>
<dbReference type="Pfam" id="PF14559">
    <property type="entry name" value="TPR_19"/>
    <property type="match status" value="1"/>
</dbReference>
<dbReference type="RefSeq" id="WP_002667094.1">
    <property type="nucleotide sequence ID" value="NZ_CM001795.1"/>
</dbReference>
<proteinExistence type="predicted"/>
<evidence type="ECO:0000256" key="1">
    <source>
        <dbReference type="PROSITE-ProRule" id="PRU00339"/>
    </source>
</evidence>
<dbReference type="PROSITE" id="PS50005">
    <property type="entry name" value="TPR"/>
    <property type="match status" value="1"/>
</dbReference>
<dbReference type="SUPFAM" id="SSF48452">
    <property type="entry name" value="TPR-like"/>
    <property type="match status" value="1"/>
</dbReference>
<organism evidence="2">
    <name type="scientific">Treponema denticola H-22</name>
    <dbReference type="NCBI Taxonomy" id="999432"/>
    <lineage>
        <taxon>Bacteria</taxon>
        <taxon>Pseudomonadati</taxon>
        <taxon>Spirochaetota</taxon>
        <taxon>Spirochaetia</taxon>
        <taxon>Spirochaetales</taxon>
        <taxon>Treponemataceae</taxon>
        <taxon>Treponema</taxon>
    </lineage>
</organism>